<dbReference type="InterPro" id="IPR000859">
    <property type="entry name" value="CUB_dom"/>
</dbReference>
<organism evidence="7 8">
    <name type="scientific">Saccoglossus kowalevskii</name>
    <name type="common">Acorn worm</name>
    <dbReference type="NCBI Taxonomy" id="10224"/>
    <lineage>
        <taxon>Eukaryota</taxon>
        <taxon>Metazoa</taxon>
        <taxon>Hemichordata</taxon>
        <taxon>Enteropneusta</taxon>
        <taxon>Harrimaniidae</taxon>
        <taxon>Saccoglossus</taxon>
    </lineage>
</organism>
<dbReference type="Gene3D" id="2.60.120.290">
    <property type="entry name" value="Spermadhesin, CUB domain"/>
    <property type="match status" value="1"/>
</dbReference>
<dbReference type="InterPro" id="IPR000884">
    <property type="entry name" value="TSP1_rpt"/>
</dbReference>
<dbReference type="PANTHER" id="PTHR13723:SF311">
    <property type="entry name" value="ADAM CYSTEINE-RICH DOMAIN-CONTAINING PROTEIN"/>
    <property type="match status" value="1"/>
</dbReference>
<keyword evidence="7" id="KW-1185">Reference proteome</keyword>
<protein>
    <submittedName>
        <fullName evidence="8">Uncharacterized protein LOC100370521</fullName>
    </submittedName>
</protein>
<dbReference type="SUPFAM" id="SSF49854">
    <property type="entry name" value="Spermadhesin, CUB domain"/>
    <property type="match status" value="1"/>
</dbReference>
<comment type="subcellular location">
    <subcellularLocation>
        <location evidence="1">Secreted</location>
    </subcellularLocation>
</comment>
<dbReference type="SMART" id="SM00042">
    <property type="entry name" value="CUB"/>
    <property type="match status" value="1"/>
</dbReference>
<proteinExistence type="predicted"/>
<dbReference type="GeneID" id="100370521"/>
<keyword evidence="5" id="KW-0732">Signal</keyword>
<dbReference type="PROSITE" id="PS50092">
    <property type="entry name" value="TSP1"/>
    <property type="match status" value="24"/>
</dbReference>
<gene>
    <name evidence="8" type="primary">LOC100370521</name>
</gene>
<sequence length="2221" mass="238062">MRLPMFITFVLFLNKVHGLTDFELHQFRSNATVEFNTNETGNITIATETVGSQNYYVIVSNGIPDHQIGVFPQQPNFPYALQPQTYEMRIPQYPQVAVLPGCLPDGPVAMAINGVPMYSPFDSTGREAVTGQWRQEVDLCKGRVDFQGRYFYRTYPECIPGLNESEIIGVALDGFAIYGNIDEMGNVLTSVDLDECHGRINSEGVYQYHVTDDYPYIMGCLKGTSLSSSGMDSSSNCYLALNVKMANFTSVWSQFSSTQVGISTQFEWSTGVYGQCSVSCGTGTRSRDVRCTNLETGNEVEANYCGIWKFPDSVEICVLSNACPTTTNTYTYSVGAWSLCTATCGNAMRYRSVTCLDTNNVAVSYDSCTSAGLVTPTTSEPCVLSECPTSTYSYFSTSFGQCSVSCGTGVRTRLVLCYDSSTRTQVDVSNCVNSGLGERAVTEVCVLQDCVTVAYSYVTGSWSTCLATCGTTVTRSRTAQCTSATGNSVDDSLCQNSSVVKPETIQSCGLSACPSVAYTYNVNQWGSCSASCGSSIRSRSVTCTSSSGFIVDNSLCAGIELPASVETCNVPECLQYSAGAWGDCSATCGTSIRIRSVTCVESASQDVVNDAFCASRSLTKPNTQETCSVPVCVQSYFFDTTSWGTCTATCGTSYRFRTVTCVASTNGFTVADDLCLGNGLQKPTTTEECFTPPCVEYIVGEWTDCFTTCGTAFRTRTLTCVTVGTTIALAQSQCQSAGLEYPSTVESCSLPACYSYYTGAWGECSATCGSAIRTRSVYCAASGSTSQVDTNNCIGAGLEVPTATDICVVPACQVYAFTVGEWSSCSSTCGSSYRTRSVTCVDQSSDVTVSDSLCSTLGVSKPSTQEDCAVQQCTTFIFTVGDWGECSASCDQAYRIRSVSCIVVGTNTTVLTSECTNAGLQQPTFFEMCDVPACSFIYYVGVWSECSATCGSSFRNRDVYCTHSGTTENVADSVCQNLGQTLPSSIEECVVPQCLSYAFTSTDWSECSASCGESVRARIVTCVEQSSGAVVSDDVCTGQGQTKPSTQEDCSVPQCVEFTTGIWGQCSTTCGSSYRVRDVTCVGEDNTEVALDLCLTAGLTTPSTVETCSVGDCVTFYTGPWGDCSVTCGSAYRLRDVYCNAVGSNGHVTDNECINAGLSKPSVIEICLDNPPCLNYTYLTTEWSTCSATCGRSVRIRTVTCVVQNSSVSVSDSFCTGIGLVQPPSQEECTVQECFAYQIGNWGDCTATCGISYRTRTVECIVEGTDTQLANAICVNYGLQPPSTVEMCTVTQCYAYFTGTWGECSATCGSAIRTRDVYCTSDGTSNDVDISNCVEIGLNVPSSVEDCNLQSCDVYAFVTTGWSECSATCGTAIRVRSVTCVEQGSGSTVADTFCTEQGLSAPQSQENCTVQDCVQYLIGSWGECSASCGFSYRIRSVTCVIEGTSNLVNANLCSNPDESSPVTVEICNVPTCYIFYIGEWGQCSATCGSAIKTRTVYCISSDSLSNQVDDSYCTGTGLSLPINTDTCDVPVCSVYAFITAQWSACSATCGSSARVRDVTCVKQGSGTTVDDTLCTELGLSAPKAYEDCTVPQCVQFLIGTWGDCSASCGQSYRVRSVTCVIGGTDTEVSATLCANAGLVTPTTVEICSVSECVTYYVGTWSGCSATCGPASRAREVYCASFGTNDEVDDNNCVNSALIRPATTEACSVPACVVYAFVTGQWGECSATCGQSYHIRSVTCVIEGTDTEVSATLCVDADLYIPSTVELCDVQHCVTYYVGVWGECSATCGTAARTRDVYCTTLGTDNQVYDNNCVNAALNRPQSIEECNLPVCVGYSFVIGQWGECTTTCGQGTRYRTITCFDSTNSVEVPDALCSLLTRPVTSEQCDSPTCSSSLFVFITSEYCKCDCDTNTQERTARCMMRYGTSVTIANDTDCYGNGLTKPITVRSCQPIGCVGVWTLGEYGQCSVSCGSGIRTRSLFCRRSLNDVTVVPDTACMPELRPETTEMCTLADCPAYWYTHDWSQCTVSCGCGTQTRVIECRTDKDNPDSRVDEWRCHADETPTSQKECYMDECPERYGCGRIYDTLSGQMDSPLYPDSQYPSELDCTTTIQLPNNSSTKVHVVVNILILDLENSDNCTFDHLKITDRITGSSETYCGTTDQPILFRSSGRTVDVYFHTDSSIEGTGYVLTWTTVPNETDDLPPLHFSNHTDITGGNLAGSIA</sequence>
<evidence type="ECO:0000256" key="3">
    <source>
        <dbReference type="ARBA" id="ARBA00023157"/>
    </source>
</evidence>
<dbReference type="InterPro" id="IPR050439">
    <property type="entry name" value="ADAMTS_ADAMTS-like"/>
</dbReference>
<dbReference type="InterPro" id="IPR036383">
    <property type="entry name" value="TSP1_rpt_sf"/>
</dbReference>
<dbReference type="SUPFAM" id="SSF82895">
    <property type="entry name" value="TSP-1 type 1 repeat"/>
    <property type="match status" value="29"/>
</dbReference>
<dbReference type="SMART" id="SM00209">
    <property type="entry name" value="TSP1"/>
    <property type="match status" value="29"/>
</dbReference>
<reference evidence="8" key="1">
    <citation type="submission" date="2025-08" db="UniProtKB">
        <authorList>
            <consortium name="RefSeq"/>
        </authorList>
    </citation>
    <scope>IDENTIFICATION</scope>
    <source>
        <tissue evidence="8">Testes</tissue>
    </source>
</reference>
<comment type="caution">
    <text evidence="4">Lacks conserved residue(s) required for the propagation of feature annotation.</text>
</comment>
<dbReference type="Proteomes" id="UP000694865">
    <property type="component" value="Unplaced"/>
</dbReference>
<dbReference type="CDD" id="cd00041">
    <property type="entry name" value="CUB"/>
    <property type="match status" value="1"/>
</dbReference>
<evidence type="ECO:0000256" key="5">
    <source>
        <dbReference type="SAM" id="SignalP"/>
    </source>
</evidence>
<accession>A0ABM0GUJ9</accession>
<evidence type="ECO:0000256" key="1">
    <source>
        <dbReference type="ARBA" id="ARBA00004613"/>
    </source>
</evidence>
<dbReference type="RefSeq" id="XP_002737662.1">
    <property type="nucleotide sequence ID" value="XM_002737616.2"/>
</dbReference>
<evidence type="ECO:0000259" key="6">
    <source>
        <dbReference type="PROSITE" id="PS01180"/>
    </source>
</evidence>
<feature type="domain" description="CUB" evidence="6">
    <location>
        <begin position="2078"/>
        <end position="2193"/>
    </location>
</feature>
<evidence type="ECO:0000313" key="7">
    <source>
        <dbReference type="Proteomes" id="UP000694865"/>
    </source>
</evidence>
<feature type="chain" id="PRO_5047237501" evidence="5">
    <location>
        <begin position="19"/>
        <end position="2221"/>
    </location>
</feature>
<evidence type="ECO:0000313" key="8">
    <source>
        <dbReference type="RefSeq" id="XP_002737662.1"/>
    </source>
</evidence>
<dbReference type="PANTHER" id="PTHR13723">
    <property type="entry name" value="ADAMTS A DISINTEGRIN AND METALLOPROTEASE WITH THROMBOSPONDIN MOTIFS PROTEASE"/>
    <property type="match status" value="1"/>
</dbReference>
<evidence type="ECO:0000256" key="4">
    <source>
        <dbReference type="PROSITE-ProRule" id="PRU00059"/>
    </source>
</evidence>
<dbReference type="InterPro" id="IPR035914">
    <property type="entry name" value="Sperma_CUB_dom_sf"/>
</dbReference>
<dbReference type="Pfam" id="PF19030">
    <property type="entry name" value="TSP1_ADAMTS"/>
    <property type="match status" value="29"/>
</dbReference>
<keyword evidence="3 4" id="KW-1015">Disulfide bond</keyword>
<name>A0ABM0GUJ9_SACKO</name>
<feature type="disulfide bond" evidence="4">
    <location>
        <begin position="2078"/>
        <end position="2105"/>
    </location>
</feature>
<dbReference type="Gene3D" id="2.20.100.10">
    <property type="entry name" value="Thrombospondin type-1 (TSP1) repeat"/>
    <property type="match status" value="22"/>
</dbReference>
<dbReference type="PROSITE" id="PS01180">
    <property type="entry name" value="CUB"/>
    <property type="match status" value="1"/>
</dbReference>
<feature type="signal peptide" evidence="5">
    <location>
        <begin position="1"/>
        <end position="18"/>
    </location>
</feature>
<evidence type="ECO:0000256" key="2">
    <source>
        <dbReference type="ARBA" id="ARBA00022525"/>
    </source>
</evidence>
<keyword evidence="2" id="KW-0964">Secreted</keyword>